<dbReference type="PANTHER" id="PTHR42827:SF1">
    <property type="entry name" value="IRON-SULFUR CLUSTER-BINDING PROTEIN"/>
    <property type="match status" value="1"/>
</dbReference>
<dbReference type="GO" id="GO:0051536">
    <property type="term" value="F:iron-sulfur cluster binding"/>
    <property type="evidence" value="ECO:0007669"/>
    <property type="project" value="UniProtKB-KW"/>
</dbReference>
<dbReference type="InterPro" id="IPR017900">
    <property type="entry name" value="4Fe4S_Fe_S_CS"/>
</dbReference>
<dbReference type="SUPFAM" id="SSF54862">
    <property type="entry name" value="4Fe-4S ferredoxins"/>
    <property type="match status" value="1"/>
</dbReference>
<evidence type="ECO:0000256" key="3">
    <source>
        <dbReference type="ARBA" id="ARBA00023014"/>
    </source>
</evidence>
<accession>A0A1F4U2D9</accession>
<dbReference type="PROSITE" id="PS51379">
    <property type="entry name" value="4FE4S_FER_2"/>
    <property type="match status" value="1"/>
</dbReference>
<reference evidence="5 6" key="1">
    <citation type="journal article" date="2016" name="Nat. Commun.">
        <title>Thousands of microbial genomes shed light on interconnected biogeochemical processes in an aquifer system.</title>
        <authorList>
            <person name="Anantharaman K."/>
            <person name="Brown C.T."/>
            <person name="Hug L.A."/>
            <person name="Sharon I."/>
            <person name="Castelle C.J."/>
            <person name="Probst A.J."/>
            <person name="Thomas B.C."/>
            <person name="Singh A."/>
            <person name="Wilkins M.J."/>
            <person name="Karaoz U."/>
            <person name="Brodie E.L."/>
            <person name="Williams K.H."/>
            <person name="Hubbard S.S."/>
            <person name="Banfield J.F."/>
        </authorList>
    </citation>
    <scope>NUCLEOTIDE SEQUENCE [LARGE SCALE GENOMIC DNA]</scope>
</reference>
<dbReference type="PANTHER" id="PTHR42827">
    <property type="entry name" value="IRON-SULFUR CLUSTER-BINDING PROTEIN-RELATED"/>
    <property type="match status" value="1"/>
</dbReference>
<keyword evidence="3" id="KW-0411">Iron-sulfur</keyword>
<keyword evidence="1" id="KW-0479">Metal-binding</keyword>
<evidence type="ECO:0000313" key="6">
    <source>
        <dbReference type="Proteomes" id="UP000177025"/>
    </source>
</evidence>
<keyword evidence="2" id="KW-0408">Iron</keyword>
<dbReference type="EMBL" id="MEUM01000150">
    <property type="protein sequence ID" value="OGC39124.1"/>
    <property type="molecule type" value="Genomic_DNA"/>
</dbReference>
<dbReference type="InterPro" id="IPR017896">
    <property type="entry name" value="4Fe4S_Fe-S-bd"/>
</dbReference>
<evidence type="ECO:0000256" key="1">
    <source>
        <dbReference type="ARBA" id="ARBA00022723"/>
    </source>
</evidence>
<proteinExistence type="predicted"/>
<sequence length="213" mass="23770">MDIKEEIKEFLRTFRVKLIGFGRVPDIEQLEIDVKLPSVISFGFRVSSSVLATIKDHPTLLYKHHYKTINWLLDQTSYRLAQFIEDKGSIAIAIPASQLVNWESHKGHISHKALAKAAGLGHIGRSGLLINREYGAQIRYSSVLTDIEFEPADTDNSECGACQKCINACPGHAISIEGVDWEKCYQKLNEFGSIRGIGQHICGICVRVCDGRD</sequence>
<gene>
    <name evidence="5" type="ORF">A2Y85_02030</name>
</gene>
<organism evidence="5 6">
    <name type="scientific">candidate division WOR-3 bacterium RBG_13_43_14</name>
    <dbReference type="NCBI Taxonomy" id="1802590"/>
    <lineage>
        <taxon>Bacteria</taxon>
        <taxon>Bacteria division WOR-3</taxon>
    </lineage>
</organism>
<protein>
    <recommendedName>
        <fullName evidence="4">4Fe-4S ferredoxin-type domain-containing protein</fullName>
    </recommendedName>
</protein>
<dbReference type="PROSITE" id="PS00198">
    <property type="entry name" value="4FE4S_FER_1"/>
    <property type="match status" value="1"/>
</dbReference>
<feature type="domain" description="4Fe-4S ferredoxin-type" evidence="4">
    <location>
        <begin position="150"/>
        <end position="179"/>
    </location>
</feature>
<evidence type="ECO:0000313" key="5">
    <source>
        <dbReference type="EMBL" id="OGC39124.1"/>
    </source>
</evidence>
<evidence type="ECO:0000256" key="2">
    <source>
        <dbReference type="ARBA" id="ARBA00023004"/>
    </source>
</evidence>
<dbReference type="AlphaFoldDB" id="A0A1F4U2D9"/>
<name>A0A1F4U2D9_UNCW3</name>
<dbReference type="GO" id="GO:0046872">
    <property type="term" value="F:metal ion binding"/>
    <property type="evidence" value="ECO:0007669"/>
    <property type="project" value="UniProtKB-KW"/>
</dbReference>
<comment type="caution">
    <text evidence="5">The sequence shown here is derived from an EMBL/GenBank/DDBJ whole genome shotgun (WGS) entry which is preliminary data.</text>
</comment>
<evidence type="ECO:0000259" key="4">
    <source>
        <dbReference type="PROSITE" id="PS51379"/>
    </source>
</evidence>
<dbReference type="Proteomes" id="UP000177025">
    <property type="component" value="Unassembled WGS sequence"/>
</dbReference>